<sequence length="609" mass="67972">MNLSVGSLDPQCAAHSLGPANIALNTLLQTLLAAQCGLTGCQNWPEDYGPHYVNKGSEIFDFIIIGAGTAGSVVAGRLSDNPNYRVLLIEAGGDPPVESEIPGMAYALQGTRVDWNYTTTPNYMSCLDFPKSFCPWPRGKMLGGCSANNAMEFILGNRRDFEIWESMGNPTWGWDDIFEHLRKLEDYKAPNPYHVHGTRGPLVVGRFNGGYPNIKKLIIEGAKEGGYESVDDFRDGHYLGYGLLNALVINGTRNTPAKAFLQNMKPNLVVVKNAIATKINFDKDRNAQSVDFIYTDKNNVRHQLTAENSKEIILSAGTIETPKLLMLSGIGSRTHLESYGIPVISDLPVGENLQDHVSVTVLFKIDTHTKPSTDTLYNYLIHRSGPLAGVNVLDATGFVDVRNESGLYPSIQIHHLWFPKHTNPSQLVVLGSLQQFVKDVEKSEILGMMFVLINPKSRGHIRLKSTDYLEQPEIFPNYLSEYDDVRLLRQAIKLGIKLQRAPIFRKYGMELYRINHPKCDDFVFDTDEYWDCYIRHTNNIIYHPIGTAKMGPIQNKGTVVDSRLRVKGVGRLRVIDASIMPKIVSANTQATVTVIGEKGTEFVKEDWII</sequence>
<dbReference type="InterPro" id="IPR007867">
    <property type="entry name" value="GMC_OxRtase_C"/>
</dbReference>
<organism evidence="6 7">
    <name type="scientific">Hermetia illucens</name>
    <name type="common">Black soldier fly</name>
    <dbReference type="NCBI Taxonomy" id="343691"/>
    <lineage>
        <taxon>Eukaryota</taxon>
        <taxon>Metazoa</taxon>
        <taxon>Ecdysozoa</taxon>
        <taxon>Arthropoda</taxon>
        <taxon>Hexapoda</taxon>
        <taxon>Insecta</taxon>
        <taxon>Pterygota</taxon>
        <taxon>Neoptera</taxon>
        <taxon>Endopterygota</taxon>
        <taxon>Diptera</taxon>
        <taxon>Brachycera</taxon>
        <taxon>Stratiomyomorpha</taxon>
        <taxon>Stratiomyidae</taxon>
        <taxon>Hermetiinae</taxon>
        <taxon>Hermetia</taxon>
    </lineage>
</organism>
<evidence type="ECO:0000313" key="6">
    <source>
        <dbReference type="EMBL" id="CAD7089263.1"/>
    </source>
</evidence>
<keyword evidence="4" id="KW-0274">FAD</keyword>
<dbReference type="PROSITE" id="PS00624">
    <property type="entry name" value="GMC_OXRED_2"/>
    <property type="match status" value="1"/>
</dbReference>
<dbReference type="SUPFAM" id="SSF54373">
    <property type="entry name" value="FAD-linked reductases, C-terminal domain"/>
    <property type="match status" value="1"/>
</dbReference>
<protein>
    <recommendedName>
        <fullName evidence="5">Glucose-methanol-choline oxidoreductase N-terminal domain-containing protein</fullName>
    </recommendedName>
</protein>
<dbReference type="PIRSF" id="PIRSF000137">
    <property type="entry name" value="Alcohol_oxidase"/>
    <property type="match status" value="1"/>
</dbReference>
<accession>A0A7R8UY88</accession>
<dbReference type="AlphaFoldDB" id="A0A7R8UY88"/>
<evidence type="ECO:0000313" key="7">
    <source>
        <dbReference type="Proteomes" id="UP000594454"/>
    </source>
</evidence>
<dbReference type="GO" id="GO:0016614">
    <property type="term" value="F:oxidoreductase activity, acting on CH-OH group of donors"/>
    <property type="evidence" value="ECO:0007669"/>
    <property type="project" value="InterPro"/>
</dbReference>
<dbReference type="Pfam" id="PF05199">
    <property type="entry name" value="GMC_oxred_C"/>
    <property type="match status" value="1"/>
</dbReference>
<dbReference type="GO" id="GO:0050660">
    <property type="term" value="F:flavin adenine dinucleotide binding"/>
    <property type="evidence" value="ECO:0007669"/>
    <property type="project" value="InterPro"/>
</dbReference>
<dbReference type="Gene3D" id="3.30.560.10">
    <property type="entry name" value="Glucose Oxidase, domain 3"/>
    <property type="match status" value="1"/>
</dbReference>
<dbReference type="PANTHER" id="PTHR11552">
    <property type="entry name" value="GLUCOSE-METHANOL-CHOLINE GMC OXIDOREDUCTASE"/>
    <property type="match status" value="1"/>
</dbReference>
<comment type="similarity">
    <text evidence="2">Belongs to the GMC oxidoreductase family.</text>
</comment>
<keyword evidence="3" id="KW-0285">Flavoprotein</keyword>
<gene>
    <name evidence="6" type="ORF">HERILL_LOCUS11826</name>
</gene>
<keyword evidence="7" id="KW-1185">Reference proteome</keyword>
<proteinExistence type="inferred from homology"/>
<dbReference type="InParanoid" id="A0A7R8UY88"/>
<name>A0A7R8UY88_HERIL</name>
<dbReference type="InterPro" id="IPR012132">
    <property type="entry name" value="GMC_OxRdtase"/>
</dbReference>
<evidence type="ECO:0000256" key="3">
    <source>
        <dbReference type="ARBA" id="ARBA00022630"/>
    </source>
</evidence>
<evidence type="ECO:0000256" key="4">
    <source>
        <dbReference type="ARBA" id="ARBA00022827"/>
    </source>
</evidence>
<dbReference type="OMA" id="VNGMAYC"/>
<dbReference type="EMBL" id="LR899012">
    <property type="protein sequence ID" value="CAD7089263.1"/>
    <property type="molecule type" value="Genomic_DNA"/>
</dbReference>
<evidence type="ECO:0000256" key="2">
    <source>
        <dbReference type="ARBA" id="ARBA00010790"/>
    </source>
</evidence>
<comment type="cofactor">
    <cofactor evidence="1">
        <name>FAD</name>
        <dbReference type="ChEBI" id="CHEBI:57692"/>
    </cofactor>
</comment>
<dbReference type="OrthoDB" id="269227at2759"/>
<dbReference type="Pfam" id="PF00732">
    <property type="entry name" value="GMC_oxred_N"/>
    <property type="match status" value="1"/>
</dbReference>
<dbReference type="Gene3D" id="3.50.50.60">
    <property type="entry name" value="FAD/NAD(P)-binding domain"/>
    <property type="match status" value="1"/>
</dbReference>
<evidence type="ECO:0000256" key="1">
    <source>
        <dbReference type="ARBA" id="ARBA00001974"/>
    </source>
</evidence>
<dbReference type="PANTHER" id="PTHR11552:SF147">
    <property type="entry name" value="CHOLINE DEHYDROGENASE, MITOCHONDRIAL"/>
    <property type="match status" value="1"/>
</dbReference>
<feature type="domain" description="Glucose-methanol-choline oxidoreductase N-terminal" evidence="5">
    <location>
        <begin position="317"/>
        <end position="331"/>
    </location>
</feature>
<evidence type="ECO:0000259" key="5">
    <source>
        <dbReference type="PROSITE" id="PS00624"/>
    </source>
</evidence>
<dbReference type="InterPro" id="IPR000172">
    <property type="entry name" value="GMC_OxRdtase_N"/>
</dbReference>
<dbReference type="InterPro" id="IPR036188">
    <property type="entry name" value="FAD/NAD-bd_sf"/>
</dbReference>
<dbReference type="Proteomes" id="UP000594454">
    <property type="component" value="Chromosome 4"/>
</dbReference>
<dbReference type="SUPFAM" id="SSF51905">
    <property type="entry name" value="FAD/NAD(P)-binding domain"/>
    <property type="match status" value="1"/>
</dbReference>
<reference evidence="6 7" key="1">
    <citation type="submission" date="2020-11" db="EMBL/GenBank/DDBJ databases">
        <authorList>
            <person name="Wallbank WR R."/>
            <person name="Pardo Diaz C."/>
            <person name="Kozak K."/>
            <person name="Martin S."/>
            <person name="Jiggins C."/>
            <person name="Moest M."/>
            <person name="Warren A I."/>
            <person name="Generalovic N T."/>
            <person name="Byers J.R.P. K."/>
            <person name="Montejo-Kovacevich G."/>
            <person name="Yen C E."/>
        </authorList>
    </citation>
    <scope>NUCLEOTIDE SEQUENCE [LARGE SCALE GENOMIC DNA]</scope>
</reference>